<organism evidence="1">
    <name type="scientific">marine sediment metagenome</name>
    <dbReference type="NCBI Taxonomy" id="412755"/>
    <lineage>
        <taxon>unclassified sequences</taxon>
        <taxon>metagenomes</taxon>
        <taxon>ecological metagenomes</taxon>
    </lineage>
</organism>
<comment type="caution">
    <text evidence="1">The sequence shown here is derived from an EMBL/GenBank/DDBJ whole genome shotgun (WGS) entry which is preliminary data.</text>
</comment>
<accession>A0A0F9GKU8</accession>
<proteinExistence type="predicted"/>
<evidence type="ECO:0000313" key="1">
    <source>
        <dbReference type="EMBL" id="KKL63757.1"/>
    </source>
</evidence>
<sequence length="64" mass="7156">MTPSEYALARLHRLVRTRREKGDELNEAGLRLLDRAIYSTYCDAVDLGADDEARECLDAEAVTG</sequence>
<name>A0A0F9GKU8_9ZZZZ</name>
<gene>
    <name evidence="1" type="ORF">LCGC14_2171910</name>
</gene>
<dbReference type="AlphaFoldDB" id="A0A0F9GKU8"/>
<reference evidence="1" key="1">
    <citation type="journal article" date="2015" name="Nature">
        <title>Complex archaea that bridge the gap between prokaryotes and eukaryotes.</title>
        <authorList>
            <person name="Spang A."/>
            <person name="Saw J.H."/>
            <person name="Jorgensen S.L."/>
            <person name="Zaremba-Niedzwiedzka K."/>
            <person name="Martijn J."/>
            <person name="Lind A.E."/>
            <person name="van Eijk R."/>
            <person name="Schleper C."/>
            <person name="Guy L."/>
            <person name="Ettema T.J."/>
        </authorList>
    </citation>
    <scope>NUCLEOTIDE SEQUENCE</scope>
</reference>
<dbReference type="EMBL" id="LAZR01028056">
    <property type="protein sequence ID" value="KKL63757.1"/>
    <property type="molecule type" value="Genomic_DNA"/>
</dbReference>
<protein>
    <submittedName>
        <fullName evidence="1">Uncharacterized protein</fullName>
    </submittedName>
</protein>